<dbReference type="GO" id="GO:0030148">
    <property type="term" value="P:sphingolipid biosynthetic process"/>
    <property type="evidence" value="ECO:0007669"/>
    <property type="project" value="TreeGrafter"/>
</dbReference>
<dbReference type="GO" id="GO:0047560">
    <property type="term" value="F:3-dehydrosphinganine reductase activity"/>
    <property type="evidence" value="ECO:0007669"/>
    <property type="project" value="TreeGrafter"/>
</dbReference>
<proteinExistence type="predicted"/>
<dbReference type="RefSeq" id="WP_014987303.1">
    <property type="nucleotide sequence ID" value="NC_018681.1"/>
</dbReference>
<dbReference type="KEGG" id="nbr:O3I_032515"/>
<dbReference type="Pfam" id="PF00106">
    <property type="entry name" value="adh_short"/>
    <property type="match status" value="1"/>
</dbReference>
<dbReference type="GO" id="GO:0006666">
    <property type="term" value="P:3-keto-sphinganine metabolic process"/>
    <property type="evidence" value="ECO:0007669"/>
    <property type="project" value="TreeGrafter"/>
</dbReference>
<dbReference type="InterPro" id="IPR002347">
    <property type="entry name" value="SDR_fam"/>
</dbReference>
<dbReference type="PANTHER" id="PTHR43550">
    <property type="entry name" value="3-KETODIHYDROSPHINGOSINE REDUCTASE"/>
    <property type="match status" value="1"/>
</dbReference>
<evidence type="ECO:0000313" key="1">
    <source>
        <dbReference type="EMBL" id="AFU04452.1"/>
    </source>
</evidence>
<keyword evidence="2" id="KW-1185">Reference proteome</keyword>
<gene>
    <name evidence="1" type="ORF">O3I_032515</name>
</gene>
<dbReference type="STRING" id="1133849.O3I_032515"/>
<dbReference type="eggNOG" id="COG0300">
    <property type="taxonomic scope" value="Bacteria"/>
</dbReference>
<dbReference type="InterPro" id="IPR036291">
    <property type="entry name" value="NAD(P)-bd_dom_sf"/>
</dbReference>
<accession>K0F3X4</accession>
<dbReference type="SUPFAM" id="SSF51735">
    <property type="entry name" value="NAD(P)-binding Rossmann-fold domains"/>
    <property type="match status" value="1"/>
</dbReference>
<evidence type="ECO:0000313" key="2">
    <source>
        <dbReference type="Proteomes" id="UP000006304"/>
    </source>
</evidence>
<dbReference type="PANTHER" id="PTHR43550:SF3">
    <property type="entry name" value="3-KETODIHYDROSPHINGOSINE REDUCTASE"/>
    <property type="match status" value="1"/>
</dbReference>
<organism evidence="1 2">
    <name type="scientific">Nocardia brasiliensis (strain ATCC 700358 / HUJEG-1)</name>
    <dbReference type="NCBI Taxonomy" id="1133849"/>
    <lineage>
        <taxon>Bacteria</taxon>
        <taxon>Bacillati</taxon>
        <taxon>Actinomycetota</taxon>
        <taxon>Actinomycetes</taxon>
        <taxon>Mycobacteriales</taxon>
        <taxon>Nocardiaceae</taxon>
        <taxon>Nocardia</taxon>
    </lineage>
</organism>
<dbReference type="PRINTS" id="PR00081">
    <property type="entry name" value="GDHRDH"/>
</dbReference>
<dbReference type="EMBL" id="CP003876">
    <property type="protein sequence ID" value="AFU04452.1"/>
    <property type="molecule type" value="Genomic_DNA"/>
</dbReference>
<dbReference type="HOGENOM" id="CLU_010194_2_1_11"/>
<reference evidence="1 2" key="1">
    <citation type="journal article" date="2012" name="J. Bacteriol.">
        <title>Complete genome sequence of Nocardia brasiliensis HUJEG-1.</title>
        <authorList>
            <person name="Vera-Cabrera L."/>
            <person name="Ortiz-Lopez R."/>
            <person name="Elizondo-Gonzalez R."/>
            <person name="Perez-Maya A.A."/>
            <person name="Ocampo-Candiani J."/>
        </authorList>
    </citation>
    <scope>NUCLEOTIDE SEQUENCE [LARGE SCALE GENOMIC DNA]</scope>
    <source>
        <strain evidence="2">ATCC 700358</strain>
    </source>
</reference>
<dbReference type="GO" id="GO:0016020">
    <property type="term" value="C:membrane"/>
    <property type="evidence" value="ECO:0007669"/>
    <property type="project" value="GOC"/>
</dbReference>
<protein>
    <submittedName>
        <fullName evidence="1">Short-chain dehydrogenase/reductase RkpH</fullName>
    </submittedName>
</protein>
<dbReference type="AlphaFoldDB" id="K0F3X4"/>
<dbReference type="Proteomes" id="UP000006304">
    <property type="component" value="Chromosome"/>
</dbReference>
<dbReference type="Gene3D" id="3.40.50.720">
    <property type="entry name" value="NAD(P)-binding Rossmann-like Domain"/>
    <property type="match status" value="1"/>
</dbReference>
<name>K0F3X4_NOCB7</name>
<sequence length="269" mass="28593">MRGRSDTQWAGRHVIVTGGSEGIGAAVAAAVARRGAAVSVIARRKAPLRDTAQRIGGDWAVADVTHREQLRSAITELEQKHGPCAVLACCAGLTLPGRFLEVDHGEFEVQMAANYLGAVHAVRCVLPGMIERACGKVLLVSSTSAFLGIPGYSGYGPTKASIRQLALCLRYEAEPAGVGVTVIYPADTDTPGLAKENVRKPVETKAITGSIRPMSADRVAEAAVRGVTRGRHHIALDPLTRFFLAWANLPEDLARPFLRRTIAKARATG</sequence>